<dbReference type="GO" id="GO:0003677">
    <property type="term" value="F:DNA binding"/>
    <property type="evidence" value="ECO:0007669"/>
    <property type="project" value="InterPro"/>
</dbReference>
<keyword evidence="4" id="KW-1185">Reference proteome</keyword>
<dbReference type="SUPFAM" id="SSF56349">
    <property type="entry name" value="DNA breaking-rejoining enzymes"/>
    <property type="match status" value="1"/>
</dbReference>
<dbReference type="AlphaFoldDB" id="A0AAV1IAW1"/>
<evidence type="ECO:0000313" key="3">
    <source>
        <dbReference type="EMBL" id="CAK0784001.1"/>
    </source>
</evidence>
<evidence type="ECO:0000256" key="2">
    <source>
        <dbReference type="SAM" id="MobiDB-lite"/>
    </source>
</evidence>
<dbReference type="GO" id="GO:0015074">
    <property type="term" value="P:DNA integration"/>
    <property type="evidence" value="ECO:0007669"/>
    <property type="project" value="InterPro"/>
</dbReference>
<dbReference type="Gene3D" id="1.10.443.10">
    <property type="entry name" value="Intergrase catalytic core"/>
    <property type="match status" value="1"/>
</dbReference>
<feature type="compositionally biased region" description="Low complexity" evidence="2">
    <location>
        <begin position="144"/>
        <end position="158"/>
    </location>
</feature>
<evidence type="ECO:0008006" key="5">
    <source>
        <dbReference type="Google" id="ProtNLM"/>
    </source>
</evidence>
<name>A0AAV1IAW1_9CHLO</name>
<sequence length="703" mass="76628">MAHIGTAHHLPAPEMPRFLRIVSAATRSYWSHECPFVSPWSLPHALRAVSFSCGVTRAKALSHDMNESMDIQEAVQACCSRLGRPLGSAELQLIERLESNWYSTAADIIRMSEAEAQSLRIPTRLLAVLKETMQSPDPAAAETASASLPSNNSSSPPLGMAVMPAKPLPGALQHAAIAGGIASASASGTKAAVLRDSSPAVPGGPKHDSAAGPMLSQAAKASRQGARKAAVREGAPLNGTAKQEETAGIMAAAEVTGAVQEAACAEALGIAIAGDAAAAPSTEQEFSNLVEIIRNRRCPPMKRFNNGSSFAVKVTGNSRKPEFALKAEDMSDALKQDLRDFLVFCTKRQWAQQHEPIAPITAHKYVDHLRRALGWLCEEQGIPAHELRLQTLLPSSGREGVSLAFDYCQFLLNERQVSPNTQGLAVRSMLQAAKFLYSSESSARPDEGEKVYGDLLIVRELRKMSTLSKQGAKIAAPVSDEQLKWLNWPDFVQVVNELRLECAGKDDIGRARSPAAVAWSLQRYLIFAILCCIPDRQRTLRELEVGRTLFKEGGRWVIKHQAGDYKTGRAYGQRPPMIIAPHIYPELEAFLGRWRAFLQPKHALLFSQLNGAPLTVQGVYKVFQTSAFRISGKKTNPHLVRDMVVTHLRGTGASERELEALAIYMGHSLEMQRGSYDRRSKAAKVEPAIELLASLYKQAEQKA</sequence>
<feature type="region of interest" description="Disordered" evidence="2">
    <location>
        <begin position="136"/>
        <end position="158"/>
    </location>
</feature>
<reference evidence="3 4" key="1">
    <citation type="submission" date="2023-10" db="EMBL/GenBank/DDBJ databases">
        <authorList>
            <person name="Maclean D."/>
            <person name="Macfadyen A."/>
        </authorList>
    </citation>
    <scope>NUCLEOTIDE SEQUENCE [LARGE SCALE GENOMIC DNA]</scope>
</reference>
<feature type="region of interest" description="Disordered" evidence="2">
    <location>
        <begin position="195"/>
        <end position="241"/>
    </location>
</feature>
<evidence type="ECO:0000256" key="1">
    <source>
        <dbReference type="ARBA" id="ARBA00023172"/>
    </source>
</evidence>
<dbReference type="InterPro" id="IPR011010">
    <property type="entry name" value="DNA_brk_join_enz"/>
</dbReference>
<evidence type="ECO:0000313" key="4">
    <source>
        <dbReference type="Proteomes" id="UP001314263"/>
    </source>
</evidence>
<protein>
    <recommendedName>
        <fullName evidence="5">Tyr recombinase domain-containing protein</fullName>
    </recommendedName>
</protein>
<keyword evidence="1" id="KW-0233">DNA recombination</keyword>
<comment type="caution">
    <text evidence="3">The sequence shown here is derived from an EMBL/GenBank/DDBJ whole genome shotgun (WGS) entry which is preliminary data.</text>
</comment>
<proteinExistence type="predicted"/>
<gene>
    <name evidence="3" type="ORF">CVIRNUC_007204</name>
</gene>
<dbReference type="InterPro" id="IPR013762">
    <property type="entry name" value="Integrase-like_cat_sf"/>
</dbReference>
<dbReference type="Proteomes" id="UP001314263">
    <property type="component" value="Unassembled WGS sequence"/>
</dbReference>
<organism evidence="3 4">
    <name type="scientific">Coccomyxa viridis</name>
    <dbReference type="NCBI Taxonomy" id="1274662"/>
    <lineage>
        <taxon>Eukaryota</taxon>
        <taxon>Viridiplantae</taxon>
        <taxon>Chlorophyta</taxon>
        <taxon>core chlorophytes</taxon>
        <taxon>Trebouxiophyceae</taxon>
        <taxon>Trebouxiophyceae incertae sedis</taxon>
        <taxon>Coccomyxaceae</taxon>
        <taxon>Coccomyxa</taxon>
    </lineage>
</organism>
<dbReference type="GO" id="GO:0006310">
    <property type="term" value="P:DNA recombination"/>
    <property type="evidence" value="ECO:0007669"/>
    <property type="project" value="UniProtKB-KW"/>
</dbReference>
<accession>A0AAV1IAW1</accession>
<dbReference type="EMBL" id="CAUYUE010000009">
    <property type="protein sequence ID" value="CAK0784001.1"/>
    <property type="molecule type" value="Genomic_DNA"/>
</dbReference>